<dbReference type="PRINTS" id="PR00460">
    <property type="entry name" value="BPEROXIDASE"/>
</dbReference>
<dbReference type="Gene3D" id="1.10.420.10">
    <property type="entry name" value="Peroxidase, domain 2"/>
    <property type="match status" value="2"/>
</dbReference>
<gene>
    <name evidence="12" type="ORF">TrST_g798</name>
</gene>
<dbReference type="EMBL" id="BRXY01000295">
    <property type="protein sequence ID" value="GMH84590.1"/>
    <property type="molecule type" value="Genomic_DNA"/>
</dbReference>
<dbReference type="GO" id="GO:0046872">
    <property type="term" value="F:metal ion binding"/>
    <property type="evidence" value="ECO:0007669"/>
    <property type="project" value="UniProtKB-KW"/>
</dbReference>
<feature type="chain" id="PRO_5040854472" description="Plant heme peroxidase family profile domain-containing protein" evidence="10">
    <location>
        <begin position="19"/>
        <end position="692"/>
    </location>
</feature>
<keyword evidence="10" id="KW-0732">Signal</keyword>
<dbReference type="Gene3D" id="1.10.520.10">
    <property type="match status" value="2"/>
</dbReference>
<dbReference type="CDD" id="cd00314">
    <property type="entry name" value="plant_peroxidase_like"/>
    <property type="match status" value="1"/>
</dbReference>
<keyword evidence="5" id="KW-0560">Oxidoreductase</keyword>
<evidence type="ECO:0000256" key="8">
    <source>
        <dbReference type="ARBA" id="ARBA00049145"/>
    </source>
</evidence>
<organism evidence="12 13">
    <name type="scientific">Triparma strigata</name>
    <dbReference type="NCBI Taxonomy" id="1606541"/>
    <lineage>
        <taxon>Eukaryota</taxon>
        <taxon>Sar</taxon>
        <taxon>Stramenopiles</taxon>
        <taxon>Ochrophyta</taxon>
        <taxon>Bolidophyceae</taxon>
        <taxon>Parmales</taxon>
        <taxon>Triparmaceae</taxon>
        <taxon>Triparma</taxon>
    </lineage>
</organism>
<keyword evidence="13" id="KW-1185">Reference proteome</keyword>
<dbReference type="GO" id="GO:0005829">
    <property type="term" value="C:cytosol"/>
    <property type="evidence" value="ECO:0007669"/>
    <property type="project" value="TreeGrafter"/>
</dbReference>
<evidence type="ECO:0000313" key="12">
    <source>
        <dbReference type="EMBL" id="GMH84590.1"/>
    </source>
</evidence>
<keyword evidence="6" id="KW-0408">Iron</keyword>
<accession>A0A9W7ENU9</accession>
<comment type="caution">
    <text evidence="12">The sequence shown here is derived from an EMBL/GenBank/DDBJ whole genome shotgun (WGS) entry which is preliminary data.</text>
</comment>
<feature type="signal peptide" evidence="10">
    <location>
        <begin position="1"/>
        <end position="18"/>
    </location>
</feature>
<dbReference type="Proteomes" id="UP001165085">
    <property type="component" value="Unassembled WGS sequence"/>
</dbReference>
<keyword evidence="3" id="KW-0349">Heme</keyword>
<evidence type="ECO:0000256" key="1">
    <source>
        <dbReference type="ARBA" id="ARBA00001970"/>
    </source>
</evidence>
<dbReference type="InterPro" id="IPR019793">
    <property type="entry name" value="Peroxidases_heam-ligand_BS"/>
</dbReference>
<evidence type="ECO:0000313" key="13">
    <source>
        <dbReference type="Proteomes" id="UP001165085"/>
    </source>
</evidence>
<feature type="domain" description="Plant heme peroxidase family profile" evidence="11">
    <location>
        <begin position="469"/>
        <end position="692"/>
    </location>
</feature>
<proteinExistence type="predicted"/>
<evidence type="ECO:0000256" key="10">
    <source>
        <dbReference type="SAM" id="SignalP"/>
    </source>
</evidence>
<dbReference type="GO" id="GO:0004096">
    <property type="term" value="F:catalase activity"/>
    <property type="evidence" value="ECO:0007669"/>
    <property type="project" value="InterPro"/>
</dbReference>
<keyword evidence="7" id="KW-0376">Hydrogen peroxide</keyword>
<evidence type="ECO:0000256" key="5">
    <source>
        <dbReference type="ARBA" id="ARBA00023002"/>
    </source>
</evidence>
<evidence type="ECO:0000256" key="3">
    <source>
        <dbReference type="ARBA" id="ARBA00022617"/>
    </source>
</evidence>
<comment type="catalytic activity">
    <reaction evidence="8">
        <text>2 H2O2 = O2 + 2 H2O</text>
        <dbReference type="Rhea" id="RHEA:20309"/>
        <dbReference type="ChEBI" id="CHEBI:15377"/>
        <dbReference type="ChEBI" id="CHEBI:15379"/>
        <dbReference type="ChEBI" id="CHEBI:16240"/>
        <dbReference type="EC" id="1.11.1.21"/>
    </reaction>
</comment>
<evidence type="ECO:0000256" key="9">
    <source>
        <dbReference type="SAM" id="MobiDB-lite"/>
    </source>
</evidence>
<evidence type="ECO:0000256" key="4">
    <source>
        <dbReference type="ARBA" id="ARBA00022723"/>
    </source>
</evidence>
<keyword evidence="4" id="KW-0479">Metal-binding</keyword>
<evidence type="ECO:0000256" key="2">
    <source>
        <dbReference type="ARBA" id="ARBA00022559"/>
    </source>
</evidence>
<dbReference type="PANTHER" id="PTHR30555:SF0">
    <property type="entry name" value="CATALASE-PEROXIDASE"/>
    <property type="match status" value="1"/>
</dbReference>
<name>A0A9W7ENU9_9STRA</name>
<sequence>MKFLSAALLLGLATPALSSCPYLASLSDDSPQRQLTLKTENTKSRTEQVELADLQAVKKDIVELLHSSDPKWPSDYDNYGPFFVRLAWHCTGSYRTSDGRGGCDGGRQRFDPERSWDDNTNLDKARSLLAPIKEKYGLSLSWGDLFVLAGTTAIEDMGGPVLGFCAGREDDDDGSASLPLGPTAEQEILAPCETNGECEEPLGSTTVGLIYVNPEGPMGQPDADRSAPQVRDTFERMAMNDTETVALIGGGHAFGKTHGACPSGPGLPPNEDEENPWSGECGSGVGVDAFTSGFEGPWTTQPTQWDNEYFQSLLNYKWDSWIGPGGHNQWQVRKEQNVTAPSGPAADGDGSQDIMMLTSDISLTRDPAYLKIVKEYASSLSSFENQFSHAWYKLTSRDMGPVTRCKGSMVPPAQEFQYPLPPTPPSSSLPDFSKVRASLANLLSSNAVSASSLTTLAWNCASTFRSTDYLGGCNGARILFSPGKDWSINSDSEDTLKALQSIKDTYGESLSWSDLIVLAGTVALEFSGADKMRFCGGRTDASDGLGWSYLTPKITGSLSDDSNILIDEISKLGLTAGEYVAILGAVHSLGDLPGDYVGQWTSDPFTVDNEYFKNILDLPFTLYENRQYKAEGEEIYALKTDMLIREIPELSSKAYDYAADEDYFKGELKNAWVKIMNADRFDIEGREEEYCE</sequence>
<dbReference type="GO" id="GO:0020037">
    <property type="term" value="F:heme binding"/>
    <property type="evidence" value="ECO:0007669"/>
    <property type="project" value="InterPro"/>
</dbReference>
<dbReference type="OrthoDB" id="407695at2759"/>
<dbReference type="PROSITE" id="PS00435">
    <property type="entry name" value="PEROXIDASE_1"/>
    <property type="match status" value="1"/>
</dbReference>
<reference evidence="13" key="1">
    <citation type="journal article" date="2023" name="Commun. Biol.">
        <title>Genome analysis of Parmales, the sister group of diatoms, reveals the evolutionary specialization of diatoms from phago-mixotrophs to photoautotrophs.</title>
        <authorList>
            <person name="Ban H."/>
            <person name="Sato S."/>
            <person name="Yoshikawa S."/>
            <person name="Yamada K."/>
            <person name="Nakamura Y."/>
            <person name="Ichinomiya M."/>
            <person name="Sato N."/>
            <person name="Blanc-Mathieu R."/>
            <person name="Endo H."/>
            <person name="Kuwata A."/>
            <person name="Ogata H."/>
        </authorList>
    </citation>
    <scope>NUCLEOTIDE SEQUENCE [LARGE SCALE GENOMIC DNA]</scope>
    <source>
        <strain evidence="13">NIES 3701</strain>
    </source>
</reference>
<evidence type="ECO:0000256" key="6">
    <source>
        <dbReference type="ARBA" id="ARBA00023004"/>
    </source>
</evidence>
<dbReference type="GO" id="GO:0070301">
    <property type="term" value="P:cellular response to hydrogen peroxide"/>
    <property type="evidence" value="ECO:0007669"/>
    <property type="project" value="TreeGrafter"/>
</dbReference>
<dbReference type="PROSITE" id="PS50873">
    <property type="entry name" value="PEROXIDASE_4"/>
    <property type="match status" value="2"/>
</dbReference>
<dbReference type="SUPFAM" id="SSF48113">
    <property type="entry name" value="Heme-dependent peroxidases"/>
    <property type="match status" value="2"/>
</dbReference>
<evidence type="ECO:0000259" key="11">
    <source>
        <dbReference type="PROSITE" id="PS50873"/>
    </source>
</evidence>
<dbReference type="InterPro" id="IPR010255">
    <property type="entry name" value="Haem_peroxidase_sf"/>
</dbReference>
<dbReference type="GO" id="GO:0042744">
    <property type="term" value="P:hydrogen peroxide catabolic process"/>
    <property type="evidence" value="ECO:0007669"/>
    <property type="project" value="UniProtKB-KW"/>
</dbReference>
<keyword evidence="2" id="KW-0575">Peroxidase</keyword>
<protein>
    <recommendedName>
        <fullName evidence="11">Plant heme peroxidase family profile domain-containing protein</fullName>
    </recommendedName>
</protein>
<feature type="compositionally biased region" description="Basic and acidic residues" evidence="9">
    <location>
        <begin position="106"/>
        <end position="115"/>
    </location>
</feature>
<dbReference type="InterPro" id="IPR002016">
    <property type="entry name" value="Haem_peroxidase"/>
</dbReference>
<dbReference type="Pfam" id="PF00141">
    <property type="entry name" value="peroxidase"/>
    <property type="match status" value="2"/>
</dbReference>
<feature type="region of interest" description="Disordered" evidence="9">
    <location>
        <begin position="96"/>
        <end position="115"/>
    </location>
</feature>
<dbReference type="PRINTS" id="PR00458">
    <property type="entry name" value="PEROXIDASE"/>
</dbReference>
<dbReference type="PANTHER" id="PTHR30555">
    <property type="entry name" value="HYDROPEROXIDASE I, BIFUNCTIONAL CATALASE-PEROXIDASE"/>
    <property type="match status" value="1"/>
</dbReference>
<dbReference type="InterPro" id="IPR000763">
    <property type="entry name" value="Catalase_peroxidase"/>
</dbReference>
<feature type="domain" description="Plant heme peroxidase family profile" evidence="11">
    <location>
        <begin position="90"/>
        <end position="409"/>
    </location>
</feature>
<comment type="cofactor">
    <cofactor evidence="1">
        <name>heme b</name>
        <dbReference type="ChEBI" id="CHEBI:60344"/>
    </cofactor>
</comment>
<evidence type="ECO:0000256" key="7">
    <source>
        <dbReference type="ARBA" id="ARBA00023324"/>
    </source>
</evidence>
<dbReference type="PROSITE" id="PS51257">
    <property type="entry name" value="PROKAR_LIPOPROTEIN"/>
    <property type="match status" value="1"/>
</dbReference>
<dbReference type="AlphaFoldDB" id="A0A9W7ENU9"/>